<dbReference type="AlphaFoldDB" id="A0A8H6DKA4"/>
<dbReference type="Proteomes" id="UP000544331">
    <property type="component" value="Unassembled WGS sequence"/>
</dbReference>
<evidence type="ECO:0000313" key="1">
    <source>
        <dbReference type="EMBL" id="KAF5720611.1"/>
    </source>
</evidence>
<proteinExistence type="predicted"/>
<dbReference type="EMBL" id="JAAOAN010000129">
    <property type="protein sequence ID" value="KAF5720611.1"/>
    <property type="molecule type" value="Genomic_DNA"/>
</dbReference>
<organism evidence="1 2">
    <name type="scientific">Fusarium mundagurra</name>
    <dbReference type="NCBI Taxonomy" id="1567541"/>
    <lineage>
        <taxon>Eukaryota</taxon>
        <taxon>Fungi</taxon>
        <taxon>Dikarya</taxon>
        <taxon>Ascomycota</taxon>
        <taxon>Pezizomycotina</taxon>
        <taxon>Sordariomycetes</taxon>
        <taxon>Hypocreomycetidae</taxon>
        <taxon>Hypocreales</taxon>
        <taxon>Nectriaceae</taxon>
        <taxon>Fusarium</taxon>
        <taxon>Fusarium fujikuroi species complex</taxon>
    </lineage>
</organism>
<reference evidence="1 2" key="1">
    <citation type="submission" date="2020-05" db="EMBL/GenBank/DDBJ databases">
        <title>Identification and distribution of gene clusters putatively required for synthesis of sphingolipid metabolism inhibitors in phylogenetically diverse species of the filamentous fungus Fusarium.</title>
        <authorList>
            <person name="Kim H.-S."/>
            <person name="Busman M."/>
            <person name="Brown D.W."/>
            <person name="Divon H."/>
            <person name="Uhlig S."/>
            <person name="Proctor R.H."/>
        </authorList>
    </citation>
    <scope>NUCLEOTIDE SEQUENCE [LARGE SCALE GENOMIC DNA]</scope>
    <source>
        <strain evidence="1 2">NRRL 66235</strain>
    </source>
</reference>
<accession>A0A8H6DKA4</accession>
<keyword evidence="2" id="KW-1185">Reference proteome</keyword>
<sequence>MRRPRISAIKSLGFRSRRRSRCQTMLGRLQNRARRTVHHVNDGSYGFHLVCNQILSMIETSDKEAWVKYAAHSAKTDDLVMTAIALLYSSHMELANHVIFPHVYLNHFNRLLSQRQNTHLYTDDENYRTLIALLVVLLSHFWDDLPAFLRAHDLLLMMLNIVVSAIPIDIPQMDSARYENYASIRQWVRQELEFMKQNKEQENGSQSVGERMDES</sequence>
<comment type="caution">
    <text evidence="1">The sequence shown here is derived from an EMBL/GenBank/DDBJ whole genome shotgun (WGS) entry which is preliminary data.</text>
</comment>
<evidence type="ECO:0000313" key="2">
    <source>
        <dbReference type="Proteomes" id="UP000544331"/>
    </source>
</evidence>
<gene>
    <name evidence="1" type="ORF">FMUND_4099</name>
</gene>
<name>A0A8H6DKA4_9HYPO</name>
<dbReference type="OrthoDB" id="5102296at2759"/>
<protein>
    <submittedName>
        <fullName evidence="1">Uncharacterized protein</fullName>
    </submittedName>
</protein>